<feature type="compositionally biased region" description="Basic and acidic residues" evidence="1">
    <location>
        <begin position="50"/>
        <end position="59"/>
    </location>
</feature>
<evidence type="ECO:0000313" key="2">
    <source>
        <dbReference type="EMBL" id="KAJ1103436.1"/>
    </source>
</evidence>
<dbReference type="EMBL" id="JANPWB010000013">
    <property type="protein sequence ID" value="KAJ1103436.1"/>
    <property type="molecule type" value="Genomic_DNA"/>
</dbReference>
<reference evidence="2" key="1">
    <citation type="journal article" date="2022" name="bioRxiv">
        <title>Sequencing and chromosome-scale assembly of the giantPleurodeles waltlgenome.</title>
        <authorList>
            <person name="Brown T."/>
            <person name="Elewa A."/>
            <person name="Iarovenko S."/>
            <person name="Subramanian E."/>
            <person name="Araus A.J."/>
            <person name="Petzold A."/>
            <person name="Susuki M."/>
            <person name="Suzuki K.-i.T."/>
            <person name="Hayashi T."/>
            <person name="Toyoda A."/>
            <person name="Oliveira C."/>
            <person name="Osipova E."/>
            <person name="Leigh N.D."/>
            <person name="Simon A."/>
            <person name="Yun M.H."/>
        </authorList>
    </citation>
    <scope>NUCLEOTIDE SEQUENCE</scope>
    <source>
        <strain evidence="2">20211129_DDA</strain>
        <tissue evidence="2">Liver</tissue>
    </source>
</reference>
<keyword evidence="3" id="KW-1185">Reference proteome</keyword>
<feature type="region of interest" description="Disordered" evidence="1">
    <location>
        <begin position="47"/>
        <end position="87"/>
    </location>
</feature>
<evidence type="ECO:0000313" key="3">
    <source>
        <dbReference type="Proteomes" id="UP001066276"/>
    </source>
</evidence>
<sequence length="87" mass="9704">MCFRGRNNTSLSLASENDLKLTCDWSYSELQVDVRAGQRVAYQGEISGALEDRGDKENLSHAGVTRNSLPQSAEERREEGGRNWTNA</sequence>
<dbReference type="AlphaFoldDB" id="A0AAV7MJA9"/>
<comment type="caution">
    <text evidence="2">The sequence shown here is derived from an EMBL/GenBank/DDBJ whole genome shotgun (WGS) entry which is preliminary data.</text>
</comment>
<protein>
    <submittedName>
        <fullName evidence="2">Uncharacterized protein</fullName>
    </submittedName>
</protein>
<name>A0AAV7MJA9_PLEWA</name>
<dbReference type="Proteomes" id="UP001066276">
    <property type="component" value="Chromosome 9"/>
</dbReference>
<evidence type="ECO:0000256" key="1">
    <source>
        <dbReference type="SAM" id="MobiDB-lite"/>
    </source>
</evidence>
<accession>A0AAV7MJA9</accession>
<proteinExistence type="predicted"/>
<organism evidence="2 3">
    <name type="scientific">Pleurodeles waltl</name>
    <name type="common">Iberian ribbed newt</name>
    <dbReference type="NCBI Taxonomy" id="8319"/>
    <lineage>
        <taxon>Eukaryota</taxon>
        <taxon>Metazoa</taxon>
        <taxon>Chordata</taxon>
        <taxon>Craniata</taxon>
        <taxon>Vertebrata</taxon>
        <taxon>Euteleostomi</taxon>
        <taxon>Amphibia</taxon>
        <taxon>Batrachia</taxon>
        <taxon>Caudata</taxon>
        <taxon>Salamandroidea</taxon>
        <taxon>Salamandridae</taxon>
        <taxon>Pleurodelinae</taxon>
        <taxon>Pleurodeles</taxon>
    </lineage>
</organism>
<gene>
    <name evidence="2" type="ORF">NDU88_000859</name>
</gene>